<dbReference type="EMBL" id="JAHQCW010000028">
    <property type="protein sequence ID" value="MBU9738006.1"/>
    <property type="molecule type" value="Genomic_DNA"/>
</dbReference>
<evidence type="ECO:0000313" key="1">
    <source>
        <dbReference type="EMBL" id="MBU9738006.1"/>
    </source>
</evidence>
<organism evidence="1 2">
    <name type="scientific">Diplocloster agilis</name>
    <dbReference type="NCBI Taxonomy" id="2850323"/>
    <lineage>
        <taxon>Bacteria</taxon>
        <taxon>Bacillati</taxon>
        <taxon>Bacillota</taxon>
        <taxon>Clostridia</taxon>
        <taxon>Lachnospirales</taxon>
        <taxon>Lachnospiraceae</taxon>
        <taxon>Diplocloster</taxon>
    </lineage>
</organism>
<dbReference type="RefSeq" id="WP_158344483.1">
    <property type="nucleotide sequence ID" value="NZ_JAHQCW010000028.1"/>
</dbReference>
<sequence length="86" mass="10286">MSELRKIPGVGKEIEKDLFMLGYTTIASLENADPEEMYERECLMKGCKIDRCQLYVYRCAVYYASENNPEPEKLKWWNWKDHKEKT</sequence>
<accession>A0A949K613</accession>
<reference evidence="1" key="1">
    <citation type="submission" date="2021-06" db="EMBL/GenBank/DDBJ databases">
        <title>Description of novel taxa of the family Lachnospiraceae.</title>
        <authorList>
            <person name="Chaplin A.V."/>
            <person name="Sokolova S.R."/>
            <person name="Pikina A.P."/>
            <person name="Korzhanova M."/>
            <person name="Belova V."/>
            <person name="Korostin D."/>
            <person name="Efimov B.A."/>
        </authorList>
    </citation>
    <scope>NUCLEOTIDE SEQUENCE</scope>
    <source>
        <strain evidence="1">ASD5720</strain>
    </source>
</reference>
<dbReference type="Gene3D" id="1.10.150.20">
    <property type="entry name" value="5' to 3' exonuclease, C-terminal subdomain"/>
    <property type="match status" value="1"/>
</dbReference>
<dbReference type="InterPro" id="IPR021725">
    <property type="entry name" value="Cdd1"/>
</dbReference>
<dbReference type="Pfam" id="PF11731">
    <property type="entry name" value="Cdd1"/>
    <property type="match status" value="1"/>
</dbReference>
<keyword evidence="2" id="KW-1185">Reference proteome</keyword>
<evidence type="ECO:0000313" key="2">
    <source>
        <dbReference type="Proteomes" id="UP000712157"/>
    </source>
</evidence>
<protein>
    <submittedName>
        <fullName evidence="1">Helix-hairpin-helix domain-containing protein</fullName>
    </submittedName>
</protein>
<gene>
    <name evidence="1" type="ORF">KTH89_15790</name>
</gene>
<name>A0A949K613_9FIRM</name>
<proteinExistence type="predicted"/>
<dbReference type="AlphaFoldDB" id="A0A949K613"/>
<comment type="caution">
    <text evidence="1">The sequence shown here is derived from an EMBL/GenBank/DDBJ whole genome shotgun (WGS) entry which is preliminary data.</text>
</comment>
<dbReference type="Proteomes" id="UP000712157">
    <property type="component" value="Unassembled WGS sequence"/>
</dbReference>